<evidence type="ECO:0000256" key="1">
    <source>
        <dbReference type="ARBA" id="ARBA00004821"/>
    </source>
</evidence>
<accession>A0A074W0D9</accession>
<evidence type="ECO:0000256" key="4">
    <source>
        <dbReference type="ARBA" id="ARBA00023315"/>
    </source>
</evidence>
<feature type="binding site" evidence="7">
    <location>
        <begin position="85"/>
        <end position="92"/>
    </location>
    <ligand>
        <name>substrate</name>
    </ligand>
</feature>
<sequence>MLLRHLRLQGIVPYAKAEVLQQDLVRKFLAHKASPATIPAPVPTIITAQFSPVYTCGRREVGTVSAEQQSYLKDNGNAEFYEALRGGQTTFHGPGQLVAYPIIDLKTHNLSPRNYVCLLEKTLIKTCAHYGIKAMTTENPGVWTTPDDKISALGVHLRRNITSHGVGLNINTDLKWFSRIVACGLEGKRTTSFENEGVHGQSVDKVADIFVNQLAESLHGIEGIQEELVTQEVD</sequence>
<feature type="site" description="Lowers pKa of active site Cys" evidence="8">
    <location>
        <position position="149"/>
    </location>
</feature>
<dbReference type="AlphaFoldDB" id="A0A074W0D9"/>
<dbReference type="PANTHER" id="PTHR10993:SF7">
    <property type="entry name" value="LIPOYLTRANSFERASE 2, MITOCHONDRIAL-RELATED"/>
    <property type="match status" value="1"/>
</dbReference>
<keyword evidence="4 5" id="KW-0012">Acyltransferase</keyword>
<comment type="function">
    <text evidence="5">Catalyzes the transfer of endogenously produced octanoic acid from octanoyl-acyl-carrier-protein onto the lipoyl domains of lipoate-dependent enzymes. Lipoyl-ACP can also act as a substrate although octanoyl-ACP is likely to be the physiological substrate.</text>
</comment>
<name>A0A074W0D9_AURM1</name>
<dbReference type="GeneID" id="63919120"/>
<dbReference type="PANTHER" id="PTHR10993">
    <property type="entry name" value="OCTANOYLTRANSFERASE"/>
    <property type="match status" value="1"/>
</dbReference>
<comment type="catalytic activity">
    <reaction evidence="5">
        <text>octanoyl-[ACP] + L-lysyl-[protein] = N(6)-octanoyl-L-lysyl-[protein] + holo-[ACP] + H(+)</text>
        <dbReference type="Rhea" id="RHEA:17665"/>
        <dbReference type="Rhea" id="RHEA-COMP:9636"/>
        <dbReference type="Rhea" id="RHEA-COMP:9685"/>
        <dbReference type="Rhea" id="RHEA-COMP:9752"/>
        <dbReference type="Rhea" id="RHEA-COMP:9928"/>
        <dbReference type="ChEBI" id="CHEBI:15378"/>
        <dbReference type="ChEBI" id="CHEBI:29969"/>
        <dbReference type="ChEBI" id="CHEBI:64479"/>
        <dbReference type="ChEBI" id="CHEBI:78463"/>
        <dbReference type="ChEBI" id="CHEBI:78809"/>
        <dbReference type="EC" id="2.3.1.181"/>
    </reaction>
</comment>
<reference evidence="10 11" key="1">
    <citation type="journal article" date="2014" name="BMC Genomics">
        <title>Genome sequencing of four Aureobasidium pullulans varieties: biotechnological potential, stress tolerance, and description of new species.</title>
        <authorList>
            <person name="Gostin Ar C."/>
            <person name="Ohm R.A."/>
            <person name="Kogej T."/>
            <person name="Sonjak S."/>
            <person name="Turk M."/>
            <person name="Zajc J."/>
            <person name="Zalar P."/>
            <person name="Grube M."/>
            <person name="Sun H."/>
            <person name="Han J."/>
            <person name="Sharma A."/>
            <person name="Chiniquy J."/>
            <person name="Ngan C.Y."/>
            <person name="Lipzen A."/>
            <person name="Barry K."/>
            <person name="Grigoriev I.V."/>
            <person name="Gunde-Cimerman N."/>
        </authorList>
    </citation>
    <scope>NUCLEOTIDE SEQUENCE [LARGE SCALE GENOMIC DNA]</scope>
    <source>
        <strain evidence="10 11">CBS 110374</strain>
    </source>
</reference>
<protein>
    <recommendedName>
        <fullName evidence="5">Octanoyltransferase</fullName>
        <ecNumber evidence="5">2.3.1.181</ecNumber>
    </recommendedName>
</protein>
<proteinExistence type="inferred from homology"/>
<evidence type="ECO:0000256" key="3">
    <source>
        <dbReference type="ARBA" id="ARBA00022679"/>
    </source>
</evidence>
<evidence type="ECO:0000256" key="7">
    <source>
        <dbReference type="PIRSR" id="PIRSR016262-2"/>
    </source>
</evidence>
<dbReference type="Pfam" id="PF21948">
    <property type="entry name" value="LplA-B_cat"/>
    <property type="match status" value="1"/>
</dbReference>
<dbReference type="EC" id="2.3.1.181" evidence="5"/>
<comment type="pathway">
    <text evidence="1 5">Protein modification; protein lipoylation via endogenous pathway; protein N(6)-(lipoyl)lysine from octanoyl-[acyl-carrier-protein]: step 1/2.</text>
</comment>
<feature type="active site" description="Acyl-thioester intermediate" evidence="6">
    <location>
        <position position="183"/>
    </location>
</feature>
<evidence type="ECO:0000259" key="9">
    <source>
        <dbReference type="PROSITE" id="PS51733"/>
    </source>
</evidence>
<dbReference type="InterPro" id="IPR000544">
    <property type="entry name" value="Octanoyltransferase"/>
</dbReference>
<evidence type="ECO:0000256" key="2">
    <source>
        <dbReference type="ARBA" id="ARBA00007907"/>
    </source>
</evidence>
<dbReference type="NCBIfam" id="TIGR00214">
    <property type="entry name" value="lipB"/>
    <property type="match status" value="1"/>
</dbReference>
<dbReference type="GO" id="GO:0033819">
    <property type="term" value="F:lipoyl(octanoyl) transferase activity"/>
    <property type="evidence" value="ECO:0007669"/>
    <property type="project" value="UniProtKB-EC"/>
</dbReference>
<dbReference type="Proteomes" id="UP000030672">
    <property type="component" value="Unassembled WGS sequence"/>
</dbReference>
<evidence type="ECO:0000256" key="6">
    <source>
        <dbReference type="PIRSR" id="PIRSR016262-1"/>
    </source>
</evidence>
<dbReference type="PROSITE" id="PS51733">
    <property type="entry name" value="BPL_LPL_CATALYTIC"/>
    <property type="match status" value="1"/>
</dbReference>
<evidence type="ECO:0000313" key="10">
    <source>
        <dbReference type="EMBL" id="KEQ66263.1"/>
    </source>
</evidence>
<dbReference type="InterPro" id="IPR020605">
    <property type="entry name" value="Octanoyltransferase_CS"/>
</dbReference>
<feature type="binding site" evidence="7">
    <location>
        <begin position="152"/>
        <end position="154"/>
    </location>
    <ligand>
        <name>substrate</name>
    </ligand>
</feature>
<evidence type="ECO:0000256" key="8">
    <source>
        <dbReference type="PIRSR" id="PIRSR016262-3"/>
    </source>
</evidence>
<gene>
    <name evidence="10" type="ORF">M437DRAFT_71864</name>
</gene>
<dbReference type="Gene3D" id="3.30.930.10">
    <property type="entry name" value="Bira Bifunctional Protein, Domain 2"/>
    <property type="match status" value="1"/>
</dbReference>
<dbReference type="CDD" id="cd16444">
    <property type="entry name" value="LipB"/>
    <property type="match status" value="1"/>
</dbReference>
<dbReference type="GO" id="GO:0009249">
    <property type="term" value="P:protein lipoylation"/>
    <property type="evidence" value="ECO:0007669"/>
    <property type="project" value="InterPro"/>
</dbReference>
<keyword evidence="11" id="KW-1185">Reference proteome</keyword>
<dbReference type="UniPathway" id="UPA00538">
    <property type="reaction ID" value="UER00592"/>
</dbReference>
<dbReference type="STRING" id="1043003.A0A074W0D9"/>
<organism evidence="10 11">
    <name type="scientific">Aureobasidium melanogenum (strain CBS 110374)</name>
    <name type="common">Aureobasidium pullulans var. melanogenum</name>
    <dbReference type="NCBI Taxonomy" id="1043003"/>
    <lineage>
        <taxon>Eukaryota</taxon>
        <taxon>Fungi</taxon>
        <taxon>Dikarya</taxon>
        <taxon>Ascomycota</taxon>
        <taxon>Pezizomycotina</taxon>
        <taxon>Dothideomycetes</taxon>
        <taxon>Dothideomycetidae</taxon>
        <taxon>Dothideales</taxon>
        <taxon>Saccotheciaceae</taxon>
        <taxon>Aureobasidium</taxon>
    </lineage>
</organism>
<dbReference type="InterPro" id="IPR045864">
    <property type="entry name" value="aa-tRNA-synth_II/BPL/LPL"/>
</dbReference>
<evidence type="ECO:0000313" key="11">
    <source>
        <dbReference type="Proteomes" id="UP000030672"/>
    </source>
</evidence>
<dbReference type="EMBL" id="KL584825">
    <property type="protein sequence ID" value="KEQ66263.1"/>
    <property type="molecule type" value="Genomic_DNA"/>
</dbReference>
<feature type="binding site" evidence="7">
    <location>
        <begin position="165"/>
        <end position="167"/>
    </location>
    <ligand>
        <name>substrate</name>
    </ligand>
</feature>
<dbReference type="SUPFAM" id="SSF55681">
    <property type="entry name" value="Class II aaRS and biotin synthetases"/>
    <property type="match status" value="1"/>
</dbReference>
<keyword evidence="3 5" id="KW-0808">Transferase</keyword>
<dbReference type="PIRSF" id="PIRSF016262">
    <property type="entry name" value="LPLase"/>
    <property type="match status" value="1"/>
</dbReference>
<dbReference type="RefSeq" id="XP_040883286.1">
    <property type="nucleotide sequence ID" value="XM_041025747.1"/>
</dbReference>
<comment type="similarity">
    <text evidence="2 5">Belongs to the LipB family.</text>
</comment>
<dbReference type="PROSITE" id="PS01313">
    <property type="entry name" value="LIPB"/>
    <property type="match status" value="1"/>
</dbReference>
<evidence type="ECO:0000256" key="5">
    <source>
        <dbReference type="PIRNR" id="PIRNR016262"/>
    </source>
</evidence>
<feature type="domain" description="BPL/LPL catalytic" evidence="9">
    <location>
        <begin position="39"/>
        <end position="222"/>
    </location>
</feature>
<dbReference type="HOGENOM" id="CLU_035168_0_1_1"/>
<dbReference type="InterPro" id="IPR004143">
    <property type="entry name" value="BPL_LPL_catalytic"/>
</dbReference>